<gene>
    <name evidence="16" type="primary">yceJ_2</name>
    <name evidence="15" type="ORF">Lgra_1209</name>
    <name evidence="16" type="ORF">NCTC12388_02157</name>
</gene>
<dbReference type="PANTHER" id="PTHR30529:SF1">
    <property type="entry name" value="CYTOCHROME B561 HOMOLOG 2"/>
    <property type="match status" value="1"/>
</dbReference>
<evidence type="ECO:0000256" key="12">
    <source>
        <dbReference type="ARBA" id="ARBA00037975"/>
    </source>
</evidence>
<reference evidence="16 18" key="2">
    <citation type="submission" date="2018-06" db="EMBL/GenBank/DDBJ databases">
        <authorList>
            <consortium name="Pathogen Informatics"/>
            <person name="Doyle S."/>
        </authorList>
    </citation>
    <scope>NUCLEOTIDE SEQUENCE [LARGE SCALE GENOMIC DNA]</scope>
    <source>
        <strain evidence="16 18">NCTC12388</strain>
    </source>
</reference>
<keyword evidence="10" id="KW-0408">Iron</keyword>
<keyword evidence="3" id="KW-0813">Transport</keyword>
<keyword evidence="9 13" id="KW-1133">Transmembrane helix</keyword>
<dbReference type="Pfam" id="PF01292">
    <property type="entry name" value="Ni_hydr_CYTB"/>
    <property type="match status" value="1"/>
</dbReference>
<organism evidence="16 18">
    <name type="scientific">Legionella gratiana</name>
    <dbReference type="NCBI Taxonomy" id="45066"/>
    <lineage>
        <taxon>Bacteria</taxon>
        <taxon>Pseudomonadati</taxon>
        <taxon>Pseudomonadota</taxon>
        <taxon>Gammaproteobacteria</taxon>
        <taxon>Legionellales</taxon>
        <taxon>Legionellaceae</taxon>
        <taxon>Legionella</taxon>
    </lineage>
</organism>
<keyword evidence="5" id="KW-0349">Heme</keyword>
<evidence type="ECO:0000313" key="16">
    <source>
        <dbReference type="EMBL" id="STX45428.1"/>
    </source>
</evidence>
<evidence type="ECO:0000256" key="10">
    <source>
        <dbReference type="ARBA" id="ARBA00023004"/>
    </source>
</evidence>
<dbReference type="Proteomes" id="UP000254476">
    <property type="component" value="Unassembled WGS sequence"/>
</dbReference>
<evidence type="ECO:0000256" key="1">
    <source>
        <dbReference type="ARBA" id="ARBA00001970"/>
    </source>
</evidence>
<dbReference type="Proteomes" id="UP000054691">
    <property type="component" value="Unassembled WGS sequence"/>
</dbReference>
<evidence type="ECO:0000313" key="18">
    <source>
        <dbReference type="Proteomes" id="UP000254476"/>
    </source>
</evidence>
<dbReference type="GO" id="GO:0009055">
    <property type="term" value="F:electron transfer activity"/>
    <property type="evidence" value="ECO:0007669"/>
    <property type="project" value="InterPro"/>
</dbReference>
<evidence type="ECO:0000256" key="3">
    <source>
        <dbReference type="ARBA" id="ARBA00022448"/>
    </source>
</evidence>
<dbReference type="InterPro" id="IPR016174">
    <property type="entry name" value="Di-haem_cyt_TM"/>
</dbReference>
<dbReference type="InterPro" id="IPR011577">
    <property type="entry name" value="Cyt_b561_bac/Ni-Hgenase"/>
</dbReference>
<dbReference type="EMBL" id="LNYE01000020">
    <property type="protein sequence ID" value="KTD11751.1"/>
    <property type="molecule type" value="Genomic_DNA"/>
</dbReference>
<keyword evidence="7" id="KW-0479">Metal-binding</keyword>
<dbReference type="SUPFAM" id="SSF81342">
    <property type="entry name" value="Transmembrane di-heme cytochromes"/>
    <property type="match status" value="1"/>
</dbReference>
<dbReference type="InterPro" id="IPR052168">
    <property type="entry name" value="Cytochrome_b561_oxidase"/>
</dbReference>
<protein>
    <submittedName>
        <fullName evidence="16">Cytochrome b561 family protein</fullName>
    </submittedName>
</protein>
<evidence type="ECO:0000256" key="5">
    <source>
        <dbReference type="ARBA" id="ARBA00022617"/>
    </source>
</evidence>
<evidence type="ECO:0000256" key="7">
    <source>
        <dbReference type="ARBA" id="ARBA00022723"/>
    </source>
</evidence>
<reference evidence="15 17" key="1">
    <citation type="submission" date="2015-11" db="EMBL/GenBank/DDBJ databases">
        <title>Genomic analysis of 38 Legionella species identifies large and diverse effector repertoires.</title>
        <authorList>
            <person name="Burstein D."/>
            <person name="Amaro F."/>
            <person name="Zusman T."/>
            <person name="Lifshitz Z."/>
            <person name="Cohen O."/>
            <person name="Gilbert J.A."/>
            <person name="Pupko T."/>
            <person name="Shuman H.A."/>
            <person name="Segal G."/>
        </authorList>
    </citation>
    <scope>NUCLEOTIDE SEQUENCE [LARGE SCALE GENOMIC DNA]</scope>
    <source>
        <strain evidence="15 17">Lyon 8420412</strain>
    </source>
</reference>
<proteinExistence type="inferred from homology"/>
<evidence type="ECO:0000256" key="4">
    <source>
        <dbReference type="ARBA" id="ARBA00022475"/>
    </source>
</evidence>
<evidence type="ECO:0000256" key="2">
    <source>
        <dbReference type="ARBA" id="ARBA00004651"/>
    </source>
</evidence>
<feature type="transmembrane region" description="Helical" evidence="13">
    <location>
        <begin position="47"/>
        <end position="69"/>
    </location>
</feature>
<keyword evidence="11 13" id="KW-0472">Membrane</keyword>
<keyword evidence="8" id="KW-0249">Electron transport</keyword>
<evidence type="ECO:0000256" key="11">
    <source>
        <dbReference type="ARBA" id="ARBA00023136"/>
    </source>
</evidence>
<feature type="transmembrane region" description="Helical" evidence="13">
    <location>
        <begin position="145"/>
        <end position="167"/>
    </location>
</feature>
<comment type="subcellular location">
    <subcellularLocation>
        <location evidence="2">Cell membrane</location>
        <topology evidence="2">Multi-pass membrane protein</topology>
    </subcellularLocation>
</comment>
<evidence type="ECO:0000313" key="17">
    <source>
        <dbReference type="Proteomes" id="UP000054691"/>
    </source>
</evidence>
<evidence type="ECO:0000256" key="9">
    <source>
        <dbReference type="ARBA" id="ARBA00022989"/>
    </source>
</evidence>
<evidence type="ECO:0000256" key="6">
    <source>
        <dbReference type="ARBA" id="ARBA00022692"/>
    </source>
</evidence>
<dbReference type="GO" id="GO:0022904">
    <property type="term" value="P:respiratory electron transport chain"/>
    <property type="evidence" value="ECO:0007669"/>
    <property type="project" value="InterPro"/>
</dbReference>
<evidence type="ECO:0000259" key="14">
    <source>
        <dbReference type="Pfam" id="PF01292"/>
    </source>
</evidence>
<comment type="cofactor">
    <cofactor evidence="1">
        <name>heme b</name>
        <dbReference type="ChEBI" id="CHEBI:60344"/>
    </cofactor>
</comment>
<dbReference type="GO" id="GO:0046872">
    <property type="term" value="F:metal ion binding"/>
    <property type="evidence" value="ECO:0007669"/>
    <property type="project" value="UniProtKB-KW"/>
</dbReference>
<evidence type="ECO:0000256" key="13">
    <source>
        <dbReference type="SAM" id="Phobius"/>
    </source>
</evidence>
<dbReference type="AlphaFoldDB" id="A0A378JEH3"/>
<dbReference type="PANTHER" id="PTHR30529">
    <property type="entry name" value="CYTOCHROME B561"/>
    <property type="match status" value="1"/>
</dbReference>
<dbReference type="RefSeq" id="WP_238584374.1">
    <property type="nucleotide sequence ID" value="NZ_CAAAHW010000016.1"/>
</dbReference>
<dbReference type="STRING" id="45066.Lgra_1209"/>
<feature type="transmembrane region" description="Helical" evidence="13">
    <location>
        <begin position="89"/>
        <end position="109"/>
    </location>
</feature>
<name>A0A378JEH3_9GAMM</name>
<feature type="domain" description="Cytochrome b561 bacterial/Ni-hydrogenase" evidence="14">
    <location>
        <begin position="9"/>
        <end position="177"/>
    </location>
</feature>
<keyword evidence="6 13" id="KW-0812">Transmembrane</keyword>
<evidence type="ECO:0000256" key="8">
    <source>
        <dbReference type="ARBA" id="ARBA00022982"/>
    </source>
</evidence>
<sequence>MIKNTLKSFGTMTKLVHWLIFILITFQFYLIWISVPNDPSRQAFYIMLHKSIGITVLLLGLYFIIWHIITTKPLPPETQPYWQHITAKIVHYLLFILLIAMPIVGYLLVCANGKTVNFFGWFNIPSLISQNKHLGDIMFSIHQKLGYLIIALVGVHVFAAFYHQFIIKDNVLRRILPFNSRDQRKE</sequence>
<dbReference type="GO" id="GO:0005886">
    <property type="term" value="C:plasma membrane"/>
    <property type="evidence" value="ECO:0007669"/>
    <property type="project" value="UniProtKB-SubCell"/>
</dbReference>
<evidence type="ECO:0000313" key="15">
    <source>
        <dbReference type="EMBL" id="KTD11751.1"/>
    </source>
</evidence>
<accession>A0A378JEH3</accession>
<keyword evidence="4" id="KW-1003">Cell membrane</keyword>
<dbReference type="EMBL" id="UGOB01000001">
    <property type="protein sequence ID" value="STX45428.1"/>
    <property type="molecule type" value="Genomic_DNA"/>
</dbReference>
<feature type="transmembrane region" description="Helical" evidence="13">
    <location>
        <begin position="15"/>
        <end position="35"/>
    </location>
</feature>
<comment type="similarity">
    <text evidence="12">Belongs to the cytochrome b561 family.</text>
</comment>
<keyword evidence="17" id="KW-1185">Reference proteome</keyword>
<dbReference type="GO" id="GO:0020037">
    <property type="term" value="F:heme binding"/>
    <property type="evidence" value="ECO:0007669"/>
    <property type="project" value="TreeGrafter"/>
</dbReference>